<name>A0ABQ1VUU6_9BACL</name>
<keyword evidence="3" id="KW-1185">Reference proteome</keyword>
<feature type="domain" description="DUF1266" evidence="1">
    <location>
        <begin position="48"/>
        <end position="212"/>
    </location>
</feature>
<evidence type="ECO:0000313" key="3">
    <source>
        <dbReference type="Proteomes" id="UP000608420"/>
    </source>
</evidence>
<dbReference type="Pfam" id="PF06889">
    <property type="entry name" value="DUF1266"/>
    <property type="match status" value="1"/>
</dbReference>
<dbReference type="EMBL" id="BMIW01000012">
    <property type="protein sequence ID" value="GGF98921.1"/>
    <property type="molecule type" value="Genomic_DNA"/>
</dbReference>
<comment type="caution">
    <text evidence="2">The sequence shown here is derived from an EMBL/GenBank/DDBJ whole genome shotgun (WGS) entry which is preliminary data.</text>
</comment>
<accession>A0ABQ1VUU6</accession>
<dbReference type="RefSeq" id="WP_120461821.1">
    <property type="nucleotide sequence ID" value="NZ_BMIW01000012.1"/>
</dbReference>
<proteinExistence type="predicted"/>
<dbReference type="Proteomes" id="UP000608420">
    <property type="component" value="Unassembled WGS sequence"/>
</dbReference>
<dbReference type="InterPro" id="IPR009677">
    <property type="entry name" value="DUF1266"/>
</dbReference>
<reference evidence="3" key="1">
    <citation type="journal article" date="2019" name="Int. J. Syst. Evol. Microbiol.">
        <title>The Global Catalogue of Microorganisms (GCM) 10K type strain sequencing project: providing services to taxonomists for standard genome sequencing and annotation.</title>
        <authorList>
            <consortium name="The Broad Institute Genomics Platform"/>
            <consortium name="The Broad Institute Genome Sequencing Center for Infectious Disease"/>
            <person name="Wu L."/>
            <person name="Ma J."/>
        </authorList>
    </citation>
    <scope>NUCLEOTIDE SEQUENCE [LARGE SCALE GENOMIC DNA]</scope>
    <source>
        <strain evidence="3">CGMCC 1.15420</strain>
    </source>
</reference>
<evidence type="ECO:0000259" key="1">
    <source>
        <dbReference type="Pfam" id="PF06889"/>
    </source>
</evidence>
<evidence type="ECO:0000313" key="2">
    <source>
        <dbReference type="EMBL" id="GGF98921.1"/>
    </source>
</evidence>
<organism evidence="2 3">
    <name type="scientific">Paenibacillus aceti</name>
    <dbReference type="NCBI Taxonomy" id="1820010"/>
    <lineage>
        <taxon>Bacteria</taxon>
        <taxon>Bacillati</taxon>
        <taxon>Bacillota</taxon>
        <taxon>Bacilli</taxon>
        <taxon>Bacillales</taxon>
        <taxon>Paenibacillaceae</taxon>
        <taxon>Paenibacillus</taxon>
    </lineage>
</organism>
<gene>
    <name evidence="2" type="ORF">GCM10010913_20850</name>
</gene>
<protein>
    <recommendedName>
        <fullName evidence="1">DUF1266 domain-containing protein</fullName>
    </recommendedName>
</protein>
<sequence length="221" mass="25625">MNSLLSSSQLWALAAGDVLFHSNGFSYADEYALSKGEVDIDIIREEFLHESWSIVDEESAYSTLNWLVEVGHRSEFNRVRNLMSLMTPQRQEQFIESQQEEFRAINAKVVQRYDKVLPEAGILAWDLGRAAAVCYLSAEIGYISKEYAWSYLLDNAVQLQQSYSSWQEYGLAYIIGRQFWDKDLDDSSTMLHHRLIQRQLTVPECPWSFLPWNTKLNHDLA</sequence>